<name>A0ABR3G527_9PEZI</name>
<dbReference type="Proteomes" id="UP001447188">
    <property type="component" value="Unassembled WGS sequence"/>
</dbReference>
<keyword evidence="4" id="KW-1185">Reference proteome</keyword>
<accession>A0ABR3G527</accession>
<dbReference type="PANTHER" id="PTHR10696:SF54">
    <property type="entry name" value="FAMILY OXIDOREDUCTASE, PUTATIVE (AFU_ORTHOLOGUE AFUA_4G13850)-RELATED"/>
    <property type="match status" value="1"/>
</dbReference>
<keyword evidence="1" id="KW-0560">Oxidoreductase</keyword>
<dbReference type="Gene3D" id="3.60.130.10">
    <property type="entry name" value="Clavaminate synthase-like"/>
    <property type="match status" value="1"/>
</dbReference>
<evidence type="ECO:0000313" key="3">
    <source>
        <dbReference type="EMBL" id="KAL0631035.1"/>
    </source>
</evidence>
<dbReference type="InterPro" id="IPR042098">
    <property type="entry name" value="TauD-like_sf"/>
</dbReference>
<dbReference type="SUPFAM" id="SSF51197">
    <property type="entry name" value="Clavaminate synthase-like"/>
    <property type="match status" value="1"/>
</dbReference>
<comment type="caution">
    <text evidence="3">The sequence shown here is derived from an EMBL/GenBank/DDBJ whole genome shotgun (WGS) entry which is preliminary data.</text>
</comment>
<dbReference type="InterPro" id="IPR003819">
    <property type="entry name" value="TauD/TfdA-like"/>
</dbReference>
<evidence type="ECO:0000313" key="4">
    <source>
        <dbReference type="Proteomes" id="UP001447188"/>
    </source>
</evidence>
<gene>
    <name evidence="3" type="ORF">Q9L58_010111</name>
</gene>
<dbReference type="PANTHER" id="PTHR10696">
    <property type="entry name" value="GAMMA-BUTYROBETAINE HYDROXYLASE-RELATED"/>
    <property type="match status" value="1"/>
</dbReference>
<proteinExistence type="predicted"/>
<protein>
    <recommendedName>
        <fullName evidence="2">TauD/TfdA-like domain-containing protein</fullName>
    </recommendedName>
</protein>
<evidence type="ECO:0000256" key="1">
    <source>
        <dbReference type="ARBA" id="ARBA00023002"/>
    </source>
</evidence>
<dbReference type="EMBL" id="JBBBZM010000312">
    <property type="protein sequence ID" value="KAL0631035.1"/>
    <property type="molecule type" value="Genomic_DNA"/>
</dbReference>
<sequence>MTVTILKTPSNSVQPDISYHPDLQNYNARTKRRLQAESLAQVLPQGFPRRLESPLVWEADDFKLDEWVVVLSDSDILEVDSAIEKFKATSQPLGLISQDTFPLPTLSPKLHAQALELFNGRGFFVLRGIQVDRYSRLDSLIAYVGISAHVGDLRGRQDLSGMVLNHIKDLRATHSDQVIGTPAYTTDKQVFHTDIGDIVSLFSLEEAAEGGTSRISSSWRVYNELAETRPDLIHTLSEPWDFDGLGNDPPYLSRPLLYYTTQQKLIIGYARRHFTGFDDLPRSKGIPPITEAQAEALDALHFTAERYNLGLTFRRGDIQYINNLSIFHSRDAFKDSGTKTRHLLRLWLRNEELAWDLPSQLKPFWEKVYYDLKPEDQQIPLEPEVRLGFATFKQKK</sequence>
<dbReference type="InterPro" id="IPR050411">
    <property type="entry name" value="AlphaKG_dependent_hydroxylases"/>
</dbReference>
<feature type="domain" description="TauD/TfdA-like" evidence="2">
    <location>
        <begin position="91"/>
        <end position="347"/>
    </location>
</feature>
<dbReference type="Pfam" id="PF02668">
    <property type="entry name" value="TauD"/>
    <property type="match status" value="1"/>
</dbReference>
<organism evidence="3 4">
    <name type="scientific">Discina gigas</name>
    <dbReference type="NCBI Taxonomy" id="1032678"/>
    <lineage>
        <taxon>Eukaryota</taxon>
        <taxon>Fungi</taxon>
        <taxon>Dikarya</taxon>
        <taxon>Ascomycota</taxon>
        <taxon>Pezizomycotina</taxon>
        <taxon>Pezizomycetes</taxon>
        <taxon>Pezizales</taxon>
        <taxon>Discinaceae</taxon>
        <taxon>Discina</taxon>
    </lineage>
</organism>
<evidence type="ECO:0000259" key="2">
    <source>
        <dbReference type="Pfam" id="PF02668"/>
    </source>
</evidence>
<reference evidence="3 4" key="1">
    <citation type="submission" date="2024-02" db="EMBL/GenBank/DDBJ databases">
        <title>Discinaceae phylogenomics.</title>
        <authorList>
            <person name="Dirks A.C."/>
            <person name="James T.Y."/>
        </authorList>
    </citation>
    <scope>NUCLEOTIDE SEQUENCE [LARGE SCALE GENOMIC DNA]</scope>
    <source>
        <strain evidence="3 4">ACD0624</strain>
    </source>
</reference>